<proteinExistence type="predicted"/>
<sequence>MVEDLPTKAAAARSNIGTPGRDPVATGPEQTEMAFSVDEFSRAIMAKIVKKCGTRDYWEDWASNIADIAKNHITRLTGILK</sequence>
<reference evidence="2" key="1">
    <citation type="submission" date="2023-07" db="EMBL/GenBank/DDBJ databases">
        <title>Genome content predicts the carbon catabolic preferences of heterotrophic bacteria.</title>
        <authorList>
            <person name="Gralka M."/>
        </authorList>
    </citation>
    <scope>NUCLEOTIDE SEQUENCE</scope>
    <source>
        <strain evidence="2">E2R20</strain>
    </source>
</reference>
<protein>
    <submittedName>
        <fullName evidence="2">Uncharacterized protein</fullName>
    </submittedName>
</protein>
<accession>A0AAW7YYW7</accession>
<feature type="region of interest" description="Disordered" evidence="1">
    <location>
        <begin position="1"/>
        <end position="28"/>
    </location>
</feature>
<dbReference type="EMBL" id="JAUOQO010000428">
    <property type="protein sequence ID" value="MDO6575267.1"/>
    <property type="molecule type" value="Genomic_DNA"/>
</dbReference>
<organism evidence="2 3">
    <name type="scientific">Staphylococcus pasteuri_A</name>
    <dbReference type="NCBI Taxonomy" id="3062664"/>
    <lineage>
        <taxon>Bacteria</taxon>
        <taxon>Bacillati</taxon>
        <taxon>Bacillota</taxon>
        <taxon>Bacilli</taxon>
        <taxon>Bacillales</taxon>
        <taxon>Staphylococcaceae</taxon>
        <taxon>Staphylococcus</taxon>
    </lineage>
</organism>
<evidence type="ECO:0000256" key="1">
    <source>
        <dbReference type="SAM" id="MobiDB-lite"/>
    </source>
</evidence>
<evidence type="ECO:0000313" key="3">
    <source>
        <dbReference type="Proteomes" id="UP001170310"/>
    </source>
</evidence>
<evidence type="ECO:0000313" key="2">
    <source>
        <dbReference type="EMBL" id="MDO6575267.1"/>
    </source>
</evidence>
<gene>
    <name evidence="2" type="ORF">Q4528_14215</name>
</gene>
<name>A0AAW7YYW7_9STAP</name>
<keyword evidence="3" id="KW-1185">Reference proteome</keyword>
<feature type="non-terminal residue" evidence="2">
    <location>
        <position position="81"/>
    </location>
</feature>
<dbReference type="RefSeq" id="WP_303522279.1">
    <property type="nucleotide sequence ID" value="NZ_JAUOQO010000428.1"/>
</dbReference>
<dbReference type="Proteomes" id="UP001170310">
    <property type="component" value="Unassembled WGS sequence"/>
</dbReference>
<comment type="caution">
    <text evidence="2">The sequence shown here is derived from an EMBL/GenBank/DDBJ whole genome shotgun (WGS) entry which is preliminary data.</text>
</comment>
<dbReference type="AlphaFoldDB" id="A0AAW7YYW7"/>